<name>A0A0B2QRP1_GLYSO</name>
<organism evidence="2">
    <name type="scientific">Glycine soja</name>
    <name type="common">Wild soybean</name>
    <dbReference type="NCBI Taxonomy" id="3848"/>
    <lineage>
        <taxon>Eukaryota</taxon>
        <taxon>Viridiplantae</taxon>
        <taxon>Streptophyta</taxon>
        <taxon>Embryophyta</taxon>
        <taxon>Tracheophyta</taxon>
        <taxon>Spermatophyta</taxon>
        <taxon>Magnoliopsida</taxon>
        <taxon>eudicotyledons</taxon>
        <taxon>Gunneridae</taxon>
        <taxon>Pentapetalae</taxon>
        <taxon>rosids</taxon>
        <taxon>fabids</taxon>
        <taxon>Fabales</taxon>
        <taxon>Fabaceae</taxon>
        <taxon>Papilionoideae</taxon>
        <taxon>50 kb inversion clade</taxon>
        <taxon>NPAAA clade</taxon>
        <taxon>indigoferoid/millettioid clade</taxon>
        <taxon>Phaseoleae</taxon>
        <taxon>Glycine</taxon>
        <taxon>Glycine subgen. Soja</taxon>
    </lineage>
</organism>
<dbReference type="Gene3D" id="3.30.420.10">
    <property type="entry name" value="Ribonuclease H-like superfamily/Ribonuclease H"/>
    <property type="match status" value="1"/>
</dbReference>
<dbReference type="CDD" id="cd06222">
    <property type="entry name" value="RNase_H_like"/>
    <property type="match status" value="1"/>
</dbReference>
<dbReference type="Proteomes" id="UP000053555">
    <property type="component" value="Unassembled WGS sequence"/>
</dbReference>
<accession>A0A0B2QRP1</accession>
<dbReference type="InterPro" id="IPR002156">
    <property type="entry name" value="RNaseH_domain"/>
</dbReference>
<sequence>MEQLKEWLIWDHDGRWIYGFQKYIGRSSTFVAELWGVFQGLKLAILKGFTRILLQVDSKAVILAIRSGNEGSASGWRLIQAIQKFIRMVNQFQINHMYKETNRCVDKLANHDCSLDAYGET</sequence>
<evidence type="ECO:0000259" key="1">
    <source>
        <dbReference type="Pfam" id="PF13456"/>
    </source>
</evidence>
<proteinExistence type="predicted"/>
<feature type="domain" description="RNase H type-1" evidence="1">
    <location>
        <begin position="7"/>
        <end position="111"/>
    </location>
</feature>
<protein>
    <submittedName>
        <fullName evidence="2">Putative ribonuclease H protein</fullName>
    </submittedName>
</protein>
<dbReference type="Pfam" id="PF13456">
    <property type="entry name" value="RVT_3"/>
    <property type="match status" value="1"/>
</dbReference>
<dbReference type="EMBL" id="KN656942">
    <property type="protein sequence ID" value="KHN22754.1"/>
    <property type="molecule type" value="Genomic_DNA"/>
</dbReference>
<dbReference type="GO" id="GO:0004523">
    <property type="term" value="F:RNA-DNA hybrid ribonuclease activity"/>
    <property type="evidence" value="ECO:0007669"/>
    <property type="project" value="InterPro"/>
</dbReference>
<gene>
    <name evidence="2" type="ORF">glysoja_045280</name>
</gene>
<dbReference type="PANTHER" id="PTHR47723:SF13">
    <property type="entry name" value="PUTATIVE-RELATED"/>
    <property type="match status" value="1"/>
</dbReference>
<dbReference type="InterPro" id="IPR044730">
    <property type="entry name" value="RNase_H-like_dom_plant"/>
</dbReference>
<dbReference type="SUPFAM" id="SSF53098">
    <property type="entry name" value="Ribonuclease H-like"/>
    <property type="match status" value="1"/>
</dbReference>
<dbReference type="InterPro" id="IPR036397">
    <property type="entry name" value="RNaseH_sf"/>
</dbReference>
<evidence type="ECO:0000313" key="2">
    <source>
        <dbReference type="EMBL" id="KHN22754.1"/>
    </source>
</evidence>
<reference evidence="2" key="1">
    <citation type="submission" date="2014-07" db="EMBL/GenBank/DDBJ databases">
        <title>Identification of a novel salt tolerance gene in wild soybean by whole-genome sequencing.</title>
        <authorList>
            <person name="Lam H.-M."/>
            <person name="Qi X."/>
            <person name="Li M.-W."/>
            <person name="Liu X."/>
            <person name="Xie M."/>
            <person name="Ni M."/>
            <person name="Xu X."/>
        </authorList>
    </citation>
    <scope>NUCLEOTIDE SEQUENCE [LARGE SCALE GENOMIC DNA]</scope>
    <source>
        <tissue evidence="2">Root</tissue>
    </source>
</reference>
<dbReference type="AlphaFoldDB" id="A0A0B2QRP1"/>
<dbReference type="GO" id="GO:0003676">
    <property type="term" value="F:nucleic acid binding"/>
    <property type="evidence" value="ECO:0007669"/>
    <property type="project" value="InterPro"/>
</dbReference>
<dbReference type="PANTHER" id="PTHR47723">
    <property type="entry name" value="OS05G0353850 PROTEIN"/>
    <property type="match status" value="1"/>
</dbReference>
<dbReference type="InterPro" id="IPR053151">
    <property type="entry name" value="RNase_H-like"/>
</dbReference>
<dbReference type="InterPro" id="IPR012337">
    <property type="entry name" value="RNaseH-like_sf"/>
</dbReference>